<sequence length="71" mass="6826">MSKPSAMPMLILSGLAGALASVTAGVLIGEYTVSGTNPLSVSAWHAPAPPGAGRVSGSDADPFGSASQVAS</sequence>
<evidence type="ECO:0000313" key="4">
    <source>
        <dbReference type="Proteomes" id="UP000323502"/>
    </source>
</evidence>
<organism evidence="3 4">
    <name type="scientific">Sphingomonas carotinifaciens</name>
    <dbReference type="NCBI Taxonomy" id="1166323"/>
    <lineage>
        <taxon>Bacteria</taxon>
        <taxon>Pseudomonadati</taxon>
        <taxon>Pseudomonadota</taxon>
        <taxon>Alphaproteobacteria</taxon>
        <taxon>Sphingomonadales</taxon>
        <taxon>Sphingomonadaceae</taxon>
        <taxon>Sphingomonas</taxon>
    </lineage>
</organism>
<feature type="region of interest" description="Disordered" evidence="1">
    <location>
        <begin position="45"/>
        <end position="71"/>
    </location>
</feature>
<accession>A0A1G7FH50</accession>
<dbReference type="Proteomes" id="UP000323502">
    <property type="component" value="Unassembled WGS sequence"/>
</dbReference>
<name>A0A1G7FH50_9SPHN</name>
<protein>
    <submittedName>
        <fullName evidence="3">Uncharacterized protein</fullName>
    </submittedName>
</protein>
<reference evidence="3 4" key="1">
    <citation type="submission" date="2016-10" db="EMBL/GenBank/DDBJ databases">
        <authorList>
            <person name="Varghese N."/>
            <person name="Submissions S."/>
        </authorList>
    </citation>
    <scope>NUCLEOTIDE SEQUENCE [LARGE SCALE GENOMIC DNA]</scope>
    <source>
        <strain evidence="3 4">S7-754</strain>
    </source>
</reference>
<gene>
    <name evidence="2" type="ORF">GQR91_17610</name>
    <name evidence="3" type="ORF">SAMN05216557_101404</name>
</gene>
<dbReference type="EMBL" id="WSUT01000005">
    <property type="protein sequence ID" value="MWC45433.1"/>
    <property type="molecule type" value="Genomic_DNA"/>
</dbReference>
<reference evidence="2 5" key="2">
    <citation type="submission" date="2019-12" db="EMBL/GenBank/DDBJ databases">
        <authorList>
            <person name="Zheng J."/>
        </authorList>
    </citation>
    <scope>NUCLEOTIDE SEQUENCE [LARGE SCALE GENOMIC DNA]</scope>
    <source>
        <strain evidence="2 5">DSM 27347</strain>
    </source>
</reference>
<evidence type="ECO:0000313" key="5">
    <source>
        <dbReference type="Proteomes" id="UP000436801"/>
    </source>
</evidence>
<dbReference type="AlphaFoldDB" id="A0A1G7FH50"/>
<dbReference type="Proteomes" id="UP000436801">
    <property type="component" value="Unassembled WGS sequence"/>
</dbReference>
<dbReference type="RefSeq" id="WP_149680955.1">
    <property type="nucleotide sequence ID" value="NZ_CP178397.1"/>
</dbReference>
<evidence type="ECO:0000256" key="1">
    <source>
        <dbReference type="SAM" id="MobiDB-lite"/>
    </source>
</evidence>
<keyword evidence="4" id="KW-1185">Reference proteome</keyword>
<evidence type="ECO:0000313" key="2">
    <source>
        <dbReference type="EMBL" id="MWC45433.1"/>
    </source>
</evidence>
<evidence type="ECO:0000313" key="3">
    <source>
        <dbReference type="EMBL" id="SDE75249.1"/>
    </source>
</evidence>
<proteinExistence type="predicted"/>
<dbReference type="EMBL" id="FNBI01000001">
    <property type="protein sequence ID" value="SDE75249.1"/>
    <property type="molecule type" value="Genomic_DNA"/>
</dbReference>